<sequence length="277" mass="30165">MELATLLNQRFVMPSVPKVMALLMSELVGSRQDLRRIDLLLGHDPALTTRLLQAANAPMFKLAGQIHSVAEALVVLRLGQVHAMVSQAASQASFKTVPGLLLPKFWAYSQDTARVSRSLAGLLRLNQQAATTCGLIHAIGELSMRLAIPQAVELDVVCSPLDLRRERVEIQALGFGYTQVSAGLASLWHFPQVMVNALQFAHAPFDNDAYEPMAGVLHLAIWRARAKQAGLDAKALAVSFPSPVAEVLGVDIDMVLQQDPIDWSKQVPGSRFADLVY</sequence>
<gene>
    <name evidence="2" type="ORF">MIZ03_2566</name>
</gene>
<name>A0ABN6D6M6_9BURK</name>
<dbReference type="Proteomes" id="UP000824366">
    <property type="component" value="Chromosome"/>
</dbReference>
<dbReference type="PROSITE" id="PS51833">
    <property type="entry name" value="HDOD"/>
    <property type="match status" value="1"/>
</dbReference>
<proteinExistence type="predicted"/>
<dbReference type="Pfam" id="PF08668">
    <property type="entry name" value="HDOD"/>
    <property type="match status" value="1"/>
</dbReference>
<dbReference type="PANTHER" id="PTHR33525">
    <property type="match status" value="1"/>
</dbReference>
<dbReference type="InterPro" id="IPR013976">
    <property type="entry name" value="HDOD"/>
</dbReference>
<dbReference type="SUPFAM" id="SSF109604">
    <property type="entry name" value="HD-domain/PDEase-like"/>
    <property type="match status" value="1"/>
</dbReference>
<reference evidence="2 3" key="1">
    <citation type="journal article" date="2021" name="Microbiol. Spectr.">
        <title>A Single Bacterium Capable of Oxidation and Reduction of Iron at Circumneutral pH.</title>
        <authorList>
            <person name="Kato S."/>
            <person name="Ohkuma M."/>
        </authorList>
    </citation>
    <scope>NUCLEOTIDE SEQUENCE [LARGE SCALE GENOMIC DNA]</scope>
    <source>
        <strain evidence="2 3">MIZ03</strain>
    </source>
</reference>
<dbReference type="Gene3D" id="1.10.3210.10">
    <property type="entry name" value="Hypothetical protein af1432"/>
    <property type="match status" value="1"/>
</dbReference>
<dbReference type="EMBL" id="AP024238">
    <property type="protein sequence ID" value="BCO27677.1"/>
    <property type="molecule type" value="Genomic_DNA"/>
</dbReference>
<protein>
    <recommendedName>
        <fullName evidence="1">HDOD domain-containing protein</fullName>
    </recommendedName>
</protein>
<dbReference type="InterPro" id="IPR052340">
    <property type="entry name" value="RNase_Y/CdgJ"/>
</dbReference>
<evidence type="ECO:0000259" key="1">
    <source>
        <dbReference type="PROSITE" id="PS51833"/>
    </source>
</evidence>
<dbReference type="RefSeq" id="WP_223903706.1">
    <property type="nucleotide sequence ID" value="NZ_AP024238.1"/>
</dbReference>
<dbReference type="PANTHER" id="PTHR33525:SF3">
    <property type="entry name" value="RIBONUCLEASE Y"/>
    <property type="match status" value="1"/>
</dbReference>
<evidence type="ECO:0000313" key="2">
    <source>
        <dbReference type="EMBL" id="BCO27677.1"/>
    </source>
</evidence>
<accession>A0ABN6D6M6</accession>
<feature type="domain" description="HDOD" evidence="1">
    <location>
        <begin position="13"/>
        <end position="204"/>
    </location>
</feature>
<evidence type="ECO:0000313" key="3">
    <source>
        <dbReference type="Proteomes" id="UP000824366"/>
    </source>
</evidence>
<organism evidence="2 3">
    <name type="scientific">Rhodoferax lithotrophicus</name>
    <dbReference type="NCBI Taxonomy" id="2798804"/>
    <lineage>
        <taxon>Bacteria</taxon>
        <taxon>Pseudomonadati</taxon>
        <taxon>Pseudomonadota</taxon>
        <taxon>Betaproteobacteria</taxon>
        <taxon>Burkholderiales</taxon>
        <taxon>Comamonadaceae</taxon>
        <taxon>Rhodoferax</taxon>
    </lineage>
</organism>
<keyword evidence="3" id="KW-1185">Reference proteome</keyword>